<proteinExistence type="predicted"/>
<comment type="caution">
    <text evidence="1">The sequence shown here is derived from an EMBL/GenBank/DDBJ whole genome shotgun (WGS) entry which is preliminary data.</text>
</comment>
<protein>
    <submittedName>
        <fullName evidence="1">Uncharacterized protein</fullName>
    </submittedName>
</protein>
<dbReference type="RefSeq" id="WP_056956527.1">
    <property type="nucleotide sequence ID" value="NZ_AZFJ01000044.1"/>
</dbReference>
<evidence type="ECO:0000313" key="2">
    <source>
        <dbReference type="Proteomes" id="UP000051922"/>
    </source>
</evidence>
<gene>
    <name evidence="1" type="ORF">FC50_GL000725</name>
</gene>
<evidence type="ECO:0000313" key="1">
    <source>
        <dbReference type="EMBL" id="KRL86477.1"/>
    </source>
</evidence>
<dbReference type="EMBL" id="AZFJ01000044">
    <property type="protein sequence ID" value="KRL86477.1"/>
    <property type="molecule type" value="Genomic_DNA"/>
</dbReference>
<name>A0A0R1TZH4_9LACO</name>
<dbReference type="Proteomes" id="UP000051922">
    <property type="component" value="Unassembled WGS sequence"/>
</dbReference>
<keyword evidence="2" id="KW-1185">Reference proteome</keyword>
<sequence length="104" mass="12035">MFRDYFFNKQSEQSFRLFKIIKSFDAANFTVNKLSLIVGMGYAQTYKAFRSILSDLVTLTGKQPASDKEPEFAMMSADVDVDQYQFFFTPQIDQLPVFQCQLAE</sequence>
<dbReference type="AlphaFoldDB" id="A0A0R1TZH4"/>
<dbReference type="OrthoDB" id="2309439at2"/>
<dbReference type="STRING" id="1423783.FC50_GL000725"/>
<reference evidence="1 2" key="1">
    <citation type="journal article" date="2015" name="Genome Announc.">
        <title>Expanding the biotechnology potential of lactobacilli through comparative genomics of 213 strains and associated genera.</title>
        <authorList>
            <person name="Sun Z."/>
            <person name="Harris H.M."/>
            <person name="McCann A."/>
            <person name="Guo C."/>
            <person name="Argimon S."/>
            <person name="Zhang W."/>
            <person name="Yang X."/>
            <person name="Jeffery I.B."/>
            <person name="Cooney J.C."/>
            <person name="Kagawa T.F."/>
            <person name="Liu W."/>
            <person name="Song Y."/>
            <person name="Salvetti E."/>
            <person name="Wrobel A."/>
            <person name="Rasinkangas P."/>
            <person name="Parkhill J."/>
            <person name="Rea M.C."/>
            <person name="O'Sullivan O."/>
            <person name="Ritari J."/>
            <person name="Douillard F.P."/>
            <person name="Paul Ross R."/>
            <person name="Yang R."/>
            <person name="Briner A.E."/>
            <person name="Felis G.E."/>
            <person name="de Vos W.M."/>
            <person name="Barrangou R."/>
            <person name="Klaenhammer T.R."/>
            <person name="Caufield P.W."/>
            <person name="Cui Y."/>
            <person name="Zhang H."/>
            <person name="O'Toole P.W."/>
        </authorList>
    </citation>
    <scope>NUCLEOTIDE SEQUENCE [LARGE SCALE GENOMIC DNA]</scope>
    <source>
        <strain evidence="1 2">DSM 15945</strain>
    </source>
</reference>
<dbReference type="PATRIC" id="fig|1423783.4.peg.749"/>
<organism evidence="1 2">
    <name type="scientific">Lacticaseibacillus pantheris DSM 15945 = JCM 12539 = NBRC 106106</name>
    <dbReference type="NCBI Taxonomy" id="1423783"/>
    <lineage>
        <taxon>Bacteria</taxon>
        <taxon>Bacillati</taxon>
        <taxon>Bacillota</taxon>
        <taxon>Bacilli</taxon>
        <taxon>Lactobacillales</taxon>
        <taxon>Lactobacillaceae</taxon>
        <taxon>Lacticaseibacillus</taxon>
    </lineage>
</organism>
<accession>A0A0R1TZH4</accession>